<comment type="caution">
    <text evidence="4">The sequence shown here is derived from an EMBL/GenBank/DDBJ whole genome shotgun (WGS) entry which is preliminary data.</text>
</comment>
<keyword evidence="2" id="KW-0732">Signal</keyword>
<dbReference type="RefSeq" id="WP_047231444.1">
    <property type="nucleotide sequence ID" value="NZ_JNBQ01000002.1"/>
</dbReference>
<dbReference type="Proteomes" id="UP000035265">
    <property type="component" value="Unassembled WGS sequence"/>
</dbReference>
<feature type="domain" description="SsuA/THI5-like" evidence="3">
    <location>
        <begin position="111"/>
        <end position="231"/>
    </location>
</feature>
<dbReference type="PATRIC" id="fig|264251.5.peg.727"/>
<dbReference type="EMBL" id="JNBQ01000002">
    <property type="protein sequence ID" value="KLN36085.1"/>
    <property type="molecule type" value="Genomic_DNA"/>
</dbReference>
<evidence type="ECO:0000313" key="5">
    <source>
        <dbReference type="Proteomes" id="UP000035265"/>
    </source>
</evidence>
<gene>
    <name evidence="4" type="ORF">FB00_03550</name>
</gene>
<dbReference type="AlphaFoldDB" id="A0A0H2KRE7"/>
<evidence type="ECO:0000313" key="4">
    <source>
        <dbReference type="EMBL" id="KLN36085.1"/>
    </source>
</evidence>
<proteinExistence type="predicted"/>
<name>A0A0H2KRE7_9MICO</name>
<dbReference type="PANTHER" id="PTHR30024">
    <property type="entry name" value="ALIPHATIC SULFONATES-BINDING PROTEIN-RELATED"/>
    <property type="match status" value="1"/>
</dbReference>
<protein>
    <submittedName>
        <fullName evidence="4">ABC transporter</fullName>
    </submittedName>
</protein>
<keyword evidence="5" id="KW-1185">Reference proteome</keyword>
<evidence type="ECO:0000259" key="3">
    <source>
        <dbReference type="Pfam" id="PF09084"/>
    </source>
</evidence>
<accession>A0A0H2KRE7</accession>
<sequence>MPAHPLVRSSAPPGRQSGRSSRRRSATAVALGLVALLATGACGAAQASGGTDPADGAALAADADLPTEVPEGTVLRIGDPTTQKAFELAGDDLDSDFSFEVEWANISGGPATTEAFRAGSLDVGAVAEIPPIHATWTGLDVQIYASIYRENWEDAPIYEFAGAPGVELDSLEDFRGHRIAFSPGQAQGAIVLKALQEAGLTQEDVELVELPSTGDVYSTALAAGEVDIAPLGGTQLYRYLGTYEADGATSVKHHLRDDASHLYGPTEVVEDPAKAAALREYVAAWAAAKVWIDEHPEEWKQGYYVEDQGLSEEDAQYLIDHAPVPDIPSDLTEGIERTQATIDLLATELDQEPFDAADLFDERFGPVAGEAATAARDGGSQ</sequence>
<dbReference type="STRING" id="264251.FB00_03550"/>
<evidence type="ECO:0000256" key="2">
    <source>
        <dbReference type="SAM" id="SignalP"/>
    </source>
</evidence>
<dbReference type="InterPro" id="IPR015168">
    <property type="entry name" value="SsuA/THI5"/>
</dbReference>
<dbReference type="Pfam" id="PF09084">
    <property type="entry name" value="NMT1"/>
    <property type="match status" value="1"/>
</dbReference>
<reference evidence="4 5" key="1">
    <citation type="submission" date="2014-05" db="EMBL/GenBank/DDBJ databases">
        <title>Cellulosimicrobium funkei U11 genome.</title>
        <authorList>
            <person name="Hu C."/>
            <person name="Gong Y."/>
            <person name="Wan W."/>
            <person name="Jiang M."/>
        </authorList>
    </citation>
    <scope>NUCLEOTIDE SEQUENCE [LARGE SCALE GENOMIC DNA]</scope>
    <source>
        <strain evidence="4 5">U11</strain>
    </source>
</reference>
<feature type="signal peptide" evidence="2">
    <location>
        <begin position="1"/>
        <end position="47"/>
    </location>
</feature>
<feature type="chain" id="PRO_5002595662" evidence="2">
    <location>
        <begin position="48"/>
        <end position="381"/>
    </location>
</feature>
<organism evidence="4 5">
    <name type="scientific">Cellulosimicrobium funkei</name>
    <dbReference type="NCBI Taxonomy" id="264251"/>
    <lineage>
        <taxon>Bacteria</taxon>
        <taxon>Bacillati</taxon>
        <taxon>Actinomycetota</taxon>
        <taxon>Actinomycetes</taxon>
        <taxon>Micrococcales</taxon>
        <taxon>Promicromonosporaceae</taxon>
        <taxon>Cellulosimicrobium</taxon>
    </lineage>
</organism>
<evidence type="ECO:0000256" key="1">
    <source>
        <dbReference type="SAM" id="MobiDB-lite"/>
    </source>
</evidence>
<dbReference type="SUPFAM" id="SSF53850">
    <property type="entry name" value="Periplasmic binding protein-like II"/>
    <property type="match status" value="1"/>
</dbReference>
<dbReference type="Gene3D" id="3.40.190.10">
    <property type="entry name" value="Periplasmic binding protein-like II"/>
    <property type="match status" value="2"/>
</dbReference>
<dbReference type="PANTHER" id="PTHR30024:SF2">
    <property type="entry name" value="ABC TRANSPORTER SUBSTRATE-BINDING PROTEIN"/>
    <property type="match status" value="1"/>
</dbReference>
<feature type="compositionally biased region" description="Low complexity" evidence="1">
    <location>
        <begin position="8"/>
        <end position="19"/>
    </location>
</feature>
<feature type="region of interest" description="Disordered" evidence="1">
    <location>
        <begin position="1"/>
        <end position="24"/>
    </location>
</feature>